<evidence type="ECO:0000313" key="3">
    <source>
        <dbReference type="Proteomes" id="UP000230069"/>
    </source>
</evidence>
<dbReference type="Proteomes" id="UP000230069">
    <property type="component" value="Unassembled WGS sequence"/>
</dbReference>
<name>A0A2G5EHA4_AQUCA</name>
<organism evidence="2 3">
    <name type="scientific">Aquilegia coerulea</name>
    <name type="common">Rocky mountain columbine</name>
    <dbReference type="NCBI Taxonomy" id="218851"/>
    <lineage>
        <taxon>Eukaryota</taxon>
        <taxon>Viridiplantae</taxon>
        <taxon>Streptophyta</taxon>
        <taxon>Embryophyta</taxon>
        <taxon>Tracheophyta</taxon>
        <taxon>Spermatophyta</taxon>
        <taxon>Magnoliopsida</taxon>
        <taxon>Ranunculales</taxon>
        <taxon>Ranunculaceae</taxon>
        <taxon>Thalictroideae</taxon>
        <taxon>Aquilegia</taxon>
    </lineage>
</organism>
<proteinExistence type="predicted"/>
<protein>
    <submittedName>
        <fullName evidence="2">Uncharacterized protein</fullName>
    </submittedName>
</protein>
<reference evidence="2 3" key="1">
    <citation type="submission" date="2017-09" db="EMBL/GenBank/DDBJ databases">
        <title>WGS assembly of Aquilegia coerulea Goldsmith.</title>
        <authorList>
            <person name="Hodges S."/>
            <person name="Kramer E."/>
            <person name="Nordborg M."/>
            <person name="Tomkins J."/>
            <person name="Borevitz J."/>
            <person name="Derieg N."/>
            <person name="Yan J."/>
            <person name="Mihaltcheva S."/>
            <person name="Hayes R.D."/>
            <person name="Rokhsar D."/>
        </authorList>
    </citation>
    <scope>NUCLEOTIDE SEQUENCE [LARGE SCALE GENOMIC DNA]</scope>
    <source>
        <strain evidence="3">cv. Goldsmith</strain>
    </source>
</reference>
<keyword evidence="3" id="KW-1185">Reference proteome</keyword>
<accession>A0A2G5EHA4</accession>
<gene>
    <name evidence="2" type="ORF">AQUCO_00800070v1</name>
    <name evidence="1" type="ORF">AQUCO_05800205v1</name>
</gene>
<sequence length="72" mass="7954">MKNAAASANKEADLRIGKSLIARGKVAQALEHYMTVGVEKKGKADWSFYDSCTTTTTTAVEEQEEKEEEEDI</sequence>
<evidence type="ECO:0000313" key="2">
    <source>
        <dbReference type="EMBL" id="PIA55071.1"/>
    </source>
</evidence>
<dbReference type="EMBL" id="KZ305075">
    <property type="protein sequence ID" value="PIA29958.1"/>
    <property type="molecule type" value="Genomic_DNA"/>
</dbReference>
<dbReference type="EMBL" id="KZ305025">
    <property type="protein sequence ID" value="PIA55071.1"/>
    <property type="molecule type" value="Genomic_DNA"/>
</dbReference>
<evidence type="ECO:0000313" key="1">
    <source>
        <dbReference type="EMBL" id="PIA29958.1"/>
    </source>
</evidence>
<dbReference type="AlphaFoldDB" id="A0A2G5EHA4"/>